<dbReference type="EMBL" id="JAPJZI010000001">
    <property type="protein sequence ID" value="MDA5400171.1"/>
    <property type="molecule type" value="Genomic_DNA"/>
</dbReference>
<accession>A0A9X3UNM4</accession>
<keyword evidence="4" id="KW-1185">Reference proteome</keyword>
<sequence>MAADPRQERVRTLGRLALLQRQLQRLAETELADTNRQRAEVEEQIARLIEAMGGFSHVHRLFPHLYAKRLDKLKERGQALTGKARLQEQKARREKTRCERIGDHLDNVLEEASRQSDEDELLDLVEAASGRARPSDTRPQASRKLRGA</sequence>
<comment type="caution">
    <text evidence="3">The sequence shown here is derived from an EMBL/GenBank/DDBJ whole genome shotgun (WGS) entry which is preliminary data.</text>
</comment>
<organism evidence="3 4">
    <name type="scientific">Hoeflea prorocentri</name>
    <dbReference type="NCBI Taxonomy" id="1922333"/>
    <lineage>
        <taxon>Bacteria</taxon>
        <taxon>Pseudomonadati</taxon>
        <taxon>Pseudomonadota</taxon>
        <taxon>Alphaproteobacteria</taxon>
        <taxon>Hyphomicrobiales</taxon>
        <taxon>Rhizobiaceae</taxon>
        <taxon>Hoeflea</taxon>
    </lineage>
</organism>
<evidence type="ECO:0000313" key="4">
    <source>
        <dbReference type="Proteomes" id="UP001151234"/>
    </source>
</evidence>
<protein>
    <submittedName>
        <fullName evidence="3">Uncharacterized protein</fullName>
    </submittedName>
</protein>
<reference evidence="3" key="1">
    <citation type="submission" date="2022-11" db="EMBL/GenBank/DDBJ databases">
        <title>Draft genome sequence of Hoeflea poritis E7-10 and Hoeflea prorocentri PM5-8, separated from scleractinian coral Porites lutea and marine dinoflagellate.</title>
        <authorList>
            <person name="Zhang G."/>
            <person name="Wei Q."/>
            <person name="Cai L."/>
        </authorList>
    </citation>
    <scope>NUCLEOTIDE SEQUENCE</scope>
    <source>
        <strain evidence="3">PM5-8</strain>
    </source>
</reference>
<feature type="region of interest" description="Disordered" evidence="2">
    <location>
        <begin position="126"/>
        <end position="148"/>
    </location>
</feature>
<dbReference type="AlphaFoldDB" id="A0A9X3UNM4"/>
<dbReference type="RefSeq" id="WP_267991582.1">
    <property type="nucleotide sequence ID" value="NZ_JAPJZI010000001.1"/>
</dbReference>
<evidence type="ECO:0000256" key="2">
    <source>
        <dbReference type="SAM" id="MobiDB-lite"/>
    </source>
</evidence>
<proteinExistence type="predicted"/>
<feature type="coiled-coil region" evidence="1">
    <location>
        <begin position="24"/>
        <end position="90"/>
    </location>
</feature>
<keyword evidence="1" id="KW-0175">Coiled coil</keyword>
<evidence type="ECO:0000256" key="1">
    <source>
        <dbReference type="SAM" id="Coils"/>
    </source>
</evidence>
<gene>
    <name evidence="3" type="ORF">OQ273_16450</name>
</gene>
<dbReference type="Proteomes" id="UP001151234">
    <property type="component" value="Unassembled WGS sequence"/>
</dbReference>
<evidence type="ECO:0000313" key="3">
    <source>
        <dbReference type="EMBL" id="MDA5400171.1"/>
    </source>
</evidence>
<name>A0A9X3UNM4_9HYPH</name>